<organism evidence="3 4">
    <name type="scientific">Glossina austeni</name>
    <name type="common">Savannah tsetse fly</name>
    <dbReference type="NCBI Taxonomy" id="7395"/>
    <lineage>
        <taxon>Eukaryota</taxon>
        <taxon>Metazoa</taxon>
        <taxon>Ecdysozoa</taxon>
        <taxon>Arthropoda</taxon>
        <taxon>Hexapoda</taxon>
        <taxon>Insecta</taxon>
        <taxon>Pterygota</taxon>
        <taxon>Neoptera</taxon>
        <taxon>Endopterygota</taxon>
        <taxon>Diptera</taxon>
        <taxon>Brachycera</taxon>
        <taxon>Muscomorpha</taxon>
        <taxon>Hippoboscoidea</taxon>
        <taxon>Glossinidae</taxon>
        <taxon>Glossina</taxon>
    </lineage>
</organism>
<keyword evidence="2" id="KW-0472">Membrane</keyword>
<dbReference type="VEuPathDB" id="VectorBase:GAUT000411"/>
<keyword evidence="2" id="KW-1133">Transmembrane helix</keyword>
<feature type="compositionally biased region" description="Basic and acidic residues" evidence="1">
    <location>
        <begin position="64"/>
        <end position="83"/>
    </location>
</feature>
<protein>
    <submittedName>
        <fullName evidence="3">Uncharacterized protein</fullName>
    </submittedName>
</protein>
<feature type="region of interest" description="Disordered" evidence="1">
    <location>
        <begin position="64"/>
        <end position="127"/>
    </location>
</feature>
<dbReference type="Proteomes" id="UP000078200">
    <property type="component" value="Unassembled WGS sequence"/>
</dbReference>
<evidence type="ECO:0000256" key="1">
    <source>
        <dbReference type="SAM" id="MobiDB-lite"/>
    </source>
</evidence>
<keyword evidence="4" id="KW-1185">Reference proteome</keyword>
<proteinExistence type="predicted"/>
<dbReference type="EnsemblMetazoa" id="GAUT000411-RA">
    <property type="protein sequence ID" value="GAUT000411-PA"/>
    <property type="gene ID" value="GAUT000411"/>
</dbReference>
<evidence type="ECO:0000313" key="3">
    <source>
        <dbReference type="EnsemblMetazoa" id="GAUT000411-PA"/>
    </source>
</evidence>
<feature type="region of interest" description="Disordered" evidence="1">
    <location>
        <begin position="1"/>
        <end position="20"/>
    </location>
</feature>
<accession>A0A1A9UD27</accession>
<evidence type="ECO:0000256" key="2">
    <source>
        <dbReference type="SAM" id="Phobius"/>
    </source>
</evidence>
<feature type="compositionally biased region" description="Basic and acidic residues" evidence="1">
    <location>
        <begin position="1"/>
        <end position="12"/>
    </location>
</feature>
<sequence>MTPKNKEGDTPHPHALSSSTIKPIQGAGCKLILVQHLVTAALANAFFYLYKSSSLRKEINEQRHRLRRIGADARRAIQTEDSPRRRRRGGRGRRHSPTQTRGARGRSRRHSPTQTSHRPRPITINFN</sequence>
<feature type="transmembrane region" description="Helical" evidence="2">
    <location>
        <begin position="32"/>
        <end position="50"/>
    </location>
</feature>
<name>A0A1A9UD27_GLOAU</name>
<evidence type="ECO:0000313" key="4">
    <source>
        <dbReference type="Proteomes" id="UP000078200"/>
    </source>
</evidence>
<keyword evidence="2" id="KW-0812">Transmembrane</keyword>
<reference evidence="3" key="1">
    <citation type="submission" date="2020-05" db="UniProtKB">
        <authorList>
            <consortium name="EnsemblMetazoa"/>
        </authorList>
    </citation>
    <scope>IDENTIFICATION</scope>
    <source>
        <strain evidence="3">TTRI</strain>
    </source>
</reference>
<feature type="compositionally biased region" description="Basic residues" evidence="1">
    <location>
        <begin position="84"/>
        <end position="96"/>
    </location>
</feature>
<dbReference type="AlphaFoldDB" id="A0A1A9UD27"/>